<reference evidence="2" key="1">
    <citation type="journal article" date="2014" name="Front. Microbiol.">
        <title>High frequency of phylogenetically diverse reductive dehalogenase-homologous genes in deep subseafloor sedimentary metagenomes.</title>
        <authorList>
            <person name="Kawai M."/>
            <person name="Futagami T."/>
            <person name="Toyoda A."/>
            <person name="Takaki Y."/>
            <person name="Nishi S."/>
            <person name="Hori S."/>
            <person name="Arai W."/>
            <person name="Tsubouchi T."/>
            <person name="Morono Y."/>
            <person name="Uchiyama I."/>
            <person name="Ito T."/>
            <person name="Fujiyama A."/>
            <person name="Inagaki F."/>
            <person name="Takami H."/>
        </authorList>
    </citation>
    <scope>NUCLEOTIDE SEQUENCE</scope>
    <source>
        <strain evidence="2">Expedition CK06-06</strain>
    </source>
</reference>
<name>X1U403_9ZZZZ</name>
<proteinExistence type="predicted"/>
<organism evidence="2">
    <name type="scientific">marine sediment metagenome</name>
    <dbReference type="NCBI Taxonomy" id="412755"/>
    <lineage>
        <taxon>unclassified sequences</taxon>
        <taxon>metagenomes</taxon>
        <taxon>ecological metagenomes</taxon>
    </lineage>
</organism>
<evidence type="ECO:0000256" key="1">
    <source>
        <dbReference type="SAM" id="MobiDB-lite"/>
    </source>
</evidence>
<gene>
    <name evidence="2" type="ORF">S12H4_42170</name>
</gene>
<protein>
    <submittedName>
        <fullName evidence="2">Uncharacterized protein</fullName>
    </submittedName>
</protein>
<dbReference type="AlphaFoldDB" id="X1U403"/>
<feature type="compositionally biased region" description="Basic and acidic residues" evidence="1">
    <location>
        <begin position="24"/>
        <end position="33"/>
    </location>
</feature>
<sequence length="33" mass="3734">MILATRSYANATPDTNLHGAPYAQRDHTMRGFR</sequence>
<dbReference type="EMBL" id="BARW01025778">
    <property type="protein sequence ID" value="GAJ12308.1"/>
    <property type="molecule type" value="Genomic_DNA"/>
</dbReference>
<accession>X1U403</accession>
<evidence type="ECO:0000313" key="2">
    <source>
        <dbReference type="EMBL" id="GAJ12308.1"/>
    </source>
</evidence>
<comment type="caution">
    <text evidence="2">The sequence shown here is derived from an EMBL/GenBank/DDBJ whole genome shotgun (WGS) entry which is preliminary data.</text>
</comment>
<feature type="region of interest" description="Disordered" evidence="1">
    <location>
        <begin position="1"/>
        <end position="33"/>
    </location>
</feature>
<feature type="non-terminal residue" evidence="2">
    <location>
        <position position="33"/>
    </location>
</feature>